<keyword evidence="7" id="KW-0282">Flagellum</keyword>
<keyword evidence="8" id="KW-1185">Reference proteome</keyword>
<dbReference type="PIRSF" id="PIRSF039090">
    <property type="entry name" value="Flis"/>
    <property type="match status" value="1"/>
</dbReference>
<organism evidence="7 8">
    <name type="scientific">Paenibacillus alba</name>
    <dbReference type="NCBI Taxonomy" id="1197127"/>
    <lineage>
        <taxon>Bacteria</taxon>
        <taxon>Bacillati</taxon>
        <taxon>Bacillota</taxon>
        <taxon>Bacilli</taxon>
        <taxon>Bacillales</taxon>
        <taxon>Paenibacillaceae</taxon>
        <taxon>Paenibacillus</taxon>
    </lineage>
</organism>
<comment type="similarity">
    <text evidence="2 6">Belongs to the FliS family.</text>
</comment>
<dbReference type="Pfam" id="PF02561">
    <property type="entry name" value="FliS"/>
    <property type="match status" value="1"/>
</dbReference>
<dbReference type="SUPFAM" id="SSF101116">
    <property type="entry name" value="Flagellar export chaperone FliS"/>
    <property type="match status" value="1"/>
</dbReference>
<evidence type="ECO:0000256" key="4">
    <source>
        <dbReference type="ARBA" id="ARBA00022795"/>
    </source>
</evidence>
<dbReference type="PANTHER" id="PTHR34773">
    <property type="entry name" value="FLAGELLAR SECRETION CHAPERONE FLIS"/>
    <property type="match status" value="1"/>
</dbReference>
<evidence type="ECO:0000256" key="5">
    <source>
        <dbReference type="ARBA" id="ARBA00023186"/>
    </source>
</evidence>
<dbReference type="Gene3D" id="1.20.120.340">
    <property type="entry name" value="Flagellar protein FliS"/>
    <property type="match status" value="1"/>
</dbReference>
<evidence type="ECO:0000256" key="6">
    <source>
        <dbReference type="PIRNR" id="PIRNR039090"/>
    </source>
</evidence>
<name>A0ABU6G1P4_9BACL</name>
<sequence length="129" mass="14826">MNQQAQETYLRMQVNTAAPWELTTLLFNGCIKFMKHAALAIKNNDFSGKNINIKKSVDIIDELTITLNHNYEIAGDLEKIYDYVKRRLFHANLKLDEGALNECIELISDLRDSWVTAMKELHNVAKVQS</sequence>
<dbReference type="EMBL" id="JARLKY010000025">
    <property type="protein sequence ID" value="MEC0227896.1"/>
    <property type="molecule type" value="Genomic_DNA"/>
</dbReference>
<dbReference type="Proteomes" id="UP001338137">
    <property type="component" value="Unassembled WGS sequence"/>
</dbReference>
<dbReference type="RefSeq" id="WP_326072194.1">
    <property type="nucleotide sequence ID" value="NZ_JARLKY010000025.1"/>
</dbReference>
<evidence type="ECO:0000313" key="7">
    <source>
        <dbReference type="EMBL" id="MEC0227896.1"/>
    </source>
</evidence>
<evidence type="ECO:0000256" key="2">
    <source>
        <dbReference type="ARBA" id="ARBA00008787"/>
    </source>
</evidence>
<keyword evidence="7" id="KW-0969">Cilium</keyword>
<reference evidence="7 8" key="1">
    <citation type="submission" date="2023-03" db="EMBL/GenBank/DDBJ databases">
        <title>Bacillus Genome Sequencing.</title>
        <authorList>
            <person name="Dunlap C."/>
        </authorList>
    </citation>
    <scope>NUCLEOTIDE SEQUENCE [LARGE SCALE GENOMIC DNA]</scope>
    <source>
        <strain evidence="7 8">BD-533</strain>
    </source>
</reference>
<protein>
    <recommendedName>
        <fullName evidence="6">Flagellar secretion chaperone FliS</fullName>
    </recommendedName>
</protein>
<comment type="subcellular location">
    <subcellularLocation>
        <location evidence="1 6">Cytoplasm</location>
        <location evidence="1 6">Cytosol</location>
    </subcellularLocation>
</comment>
<dbReference type="CDD" id="cd16098">
    <property type="entry name" value="FliS"/>
    <property type="match status" value="1"/>
</dbReference>
<proteinExistence type="inferred from homology"/>
<evidence type="ECO:0000256" key="3">
    <source>
        <dbReference type="ARBA" id="ARBA00022490"/>
    </source>
</evidence>
<dbReference type="PANTHER" id="PTHR34773:SF1">
    <property type="entry name" value="FLAGELLAR SECRETION CHAPERONE FLIS"/>
    <property type="match status" value="1"/>
</dbReference>
<evidence type="ECO:0000313" key="8">
    <source>
        <dbReference type="Proteomes" id="UP001338137"/>
    </source>
</evidence>
<dbReference type="InterPro" id="IPR036584">
    <property type="entry name" value="FliS_sf"/>
</dbReference>
<accession>A0ABU6G1P4</accession>
<gene>
    <name evidence="7" type="primary">fliS</name>
    <name evidence="7" type="ORF">P4I72_12240</name>
</gene>
<evidence type="ECO:0000256" key="1">
    <source>
        <dbReference type="ARBA" id="ARBA00004514"/>
    </source>
</evidence>
<keyword evidence="4 6" id="KW-1005">Bacterial flagellum biogenesis</keyword>
<comment type="caution">
    <text evidence="7">The sequence shown here is derived from an EMBL/GenBank/DDBJ whole genome shotgun (WGS) entry which is preliminary data.</text>
</comment>
<keyword evidence="5" id="KW-0143">Chaperone</keyword>
<dbReference type="InterPro" id="IPR003713">
    <property type="entry name" value="FliS"/>
</dbReference>
<keyword evidence="3 6" id="KW-0963">Cytoplasm</keyword>
<keyword evidence="7" id="KW-0966">Cell projection</keyword>
<dbReference type="NCBIfam" id="TIGR00208">
    <property type="entry name" value="fliS"/>
    <property type="match status" value="1"/>
</dbReference>